<comment type="caution">
    <text evidence="10">The sequence shown here is derived from an EMBL/GenBank/DDBJ whole genome shotgun (WGS) entry which is preliminary data.</text>
</comment>
<evidence type="ECO:0000256" key="9">
    <source>
        <dbReference type="HAMAP-Rule" id="MF_00422"/>
    </source>
</evidence>
<comment type="caution">
    <text evidence="9">Lacks conserved residue(s) required for the propagation of feature annotation.</text>
</comment>
<protein>
    <recommendedName>
        <fullName evidence="9">Protein translocase subunit SecE</fullName>
    </recommendedName>
</protein>
<evidence type="ECO:0000313" key="11">
    <source>
        <dbReference type="Proteomes" id="UP000230790"/>
    </source>
</evidence>
<sequence length="105" mass="11660">MANQDVAEKKSSGGSSLIEPIRDYMRETLGELRKVHWPTRTEARNLTTVVLAVTFAMAVFLGLFDFLFGRLVEAILLSNIIAIAIAIVIVLSIIVLVVFASRDRR</sequence>
<dbReference type="GO" id="GO:0008320">
    <property type="term" value="F:protein transmembrane transporter activity"/>
    <property type="evidence" value="ECO:0007669"/>
    <property type="project" value="UniProtKB-UniRule"/>
</dbReference>
<gene>
    <name evidence="9" type="primary">secE</name>
    <name evidence="10" type="ORF">CUN48_08515</name>
</gene>
<dbReference type="PANTHER" id="PTHR33910:SF1">
    <property type="entry name" value="PROTEIN TRANSLOCASE SUBUNIT SECE"/>
    <property type="match status" value="1"/>
</dbReference>
<keyword evidence="8 9" id="KW-0472">Membrane</keyword>
<evidence type="ECO:0000256" key="6">
    <source>
        <dbReference type="ARBA" id="ARBA00022989"/>
    </source>
</evidence>
<dbReference type="InterPro" id="IPR005807">
    <property type="entry name" value="SecE_bac"/>
</dbReference>
<name>A0A2M8QCD6_9CHLR</name>
<dbReference type="InterPro" id="IPR038379">
    <property type="entry name" value="SecE_sf"/>
</dbReference>
<dbReference type="AlphaFoldDB" id="A0A2M8QCD6"/>
<feature type="transmembrane region" description="Helical" evidence="9">
    <location>
        <begin position="46"/>
        <end position="68"/>
    </location>
</feature>
<dbReference type="PANTHER" id="PTHR33910">
    <property type="entry name" value="PROTEIN TRANSLOCASE SUBUNIT SECE"/>
    <property type="match status" value="1"/>
</dbReference>
<organism evidence="10 11">
    <name type="scientific">Candidatus Thermofonsia Clade 3 bacterium</name>
    <dbReference type="NCBI Taxonomy" id="2364212"/>
    <lineage>
        <taxon>Bacteria</taxon>
        <taxon>Bacillati</taxon>
        <taxon>Chloroflexota</taxon>
        <taxon>Candidatus Thermofontia</taxon>
        <taxon>Candidatus Thermofonsia Clade 3</taxon>
    </lineage>
</organism>
<dbReference type="HAMAP" id="MF_00422">
    <property type="entry name" value="SecE"/>
    <property type="match status" value="1"/>
</dbReference>
<dbReference type="Proteomes" id="UP000230790">
    <property type="component" value="Unassembled WGS sequence"/>
</dbReference>
<comment type="subcellular location">
    <subcellularLocation>
        <location evidence="1">Membrane</location>
    </subcellularLocation>
</comment>
<evidence type="ECO:0000256" key="4">
    <source>
        <dbReference type="ARBA" id="ARBA00022692"/>
    </source>
</evidence>
<accession>A0A2M8QCD6</accession>
<dbReference type="Gene3D" id="1.20.5.1030">
    <property type="entry name" value="Preprotein translocase secy subunit"/>
    <property type="match status" value="1"/>
</dbReference>
<keyword evidence="2 9" id="KW-0813">Transport</keyword>
<evidence type="ECO:0000256" key="8">
    <source>
        <dbReference type="ARBA" id="ARBA00023136"/>
    </source>
</evidence>
<evidence type="ECO:0000256" key="5">
    <source>
        <dbReference type="ARBA" id="ARBA00022927"/>
    </source>
</evidence>
<dbReference type="GO" id="GO:0065002">
    <property type="term" value="P:intracellular protein transmembrane transport"/>
    <property type="evidence" value="ECO:0007669"/>
    <property type="project" value="UniProtKB-UniRule"/>
</dbReference>
<keyword evidence="5 9" id="KW-0653">Protein transport</keyword>
<dbReference type="InterPro" id="IPR001901">
    <property type="entry name" value="Translocase_SecE/Sec61-g"/>
</dbReference>
<evidence type="ECO:0000313" key="10">
    <source>
        <dbReference type="EMBL" id="PJF47440.1"/>
    </source>
</evidence>
<dbReference type="GO" id="GO:0006605">
    <property type="term" value="P:protein targeting"/>
    <property type="evidence" value="ECO:0007669"/>
    <property type="project" value="UniProtKB-UniRule"/>
</dbReference>
<keyword evidence="3 9" id="KW-1003">Cell membrane</keyword>
<keyword evidence="4 9" id="KW-0812">Transmembrane</keyword>
<proteinExistence type="inferred from homology"/>
<comment type="similarity">
    <text evidence="9">Belongs to the SecE/SEC61-gamma family.</text>
</comment>
<keyword evidence="6 9" id="KW-1133">Transmembrane helix</keyword>
<comment type="subunit">
    <text evidence="9">Component of the Sec protein translocase complex. Heterotrimer consisting of SecY, SecE and SecG subunits. The heterotrimers can form oligomers, although 1 heterotrimer is thought to be able to translocate proteins. Interacts with the ribosome. Interacts with SecDF, and other proteins may be involved. Interacts with SecA.</text>
</comment>
<evidence type="ECO:0000256" key="2">
    <source>
        <dbReference type="ARBA" id="ARBA00022448"/>
    </source>
</evidence>
<evidence type="ECO:0000256" key="1">
    <source>
        <dbReference type="ARBA" id="ARBA00004370"/>
    </source>
</evidence>
<dbReference type="PROSITE" id="PS01067">
    <property type="entry name" value="SECE_SEC61G"/>
    <property type="match status" value="1"/>
</dbReference>
<dbReference type="NCBIfam" id="TIGR00964">
    <property type="entry name" value="secE_bact"/>
    <property type="match status" value="1"/>
</dbReference>
<keyword evidence="7 9" id="KW-0811">Translocation</keyword>
<evidence type="ECO:0000256" key="3">
    <source>
        <dbReference type="ARBA" id="ARBA00022475"/>
    </source>
</evidence>
<dbReference type="GO" id="GO:0009306">
    <property type="term" value="P:protein secretion"/>
    <property type="evidence" value="ECO:0007669"/>
    <property type="project" value="UniProtKB-UniRule"/>
</dbReference>
<dbReference type="GO" id="GO:0043952">
    <property type="term" value="P:protein transport by the Sec complex"/>
    <property type="evidence" value="ECO:0007669"/>
    <property type="project" value="UniProtKB-UniRule"/>
</dbReference>
<dbReference type="EMBL" id="PGTN01000048">
    <property type="protein sequence ID" value="PJF47440.1"/>
    <property type="molecule type" value="Genomic_DNA"/>
</dbReference>
<reference evidence="10 11" key="1">
    <citation type="submission" date="2017-11" db="EMBL/GenBank/DDBJ databases">
        <title>Evolution of Phototrophy in the Chloroflexi Phylum Driven by Horizontal Gene Transfer.</title>
        <authorList>
            <person name="Ward L.M."/>
            <person name="Hemp J."/>
            <person name="Shih P.M."/>
            <person name="Mcglynn S.E."/>
            <person name="Fischer W."/>
        </authorList>
    </citation>
    <scope>NUCLEOTIDE SEQUENCE [LARGE SCALE GENOMIC DNA]</scope>
    <source>
        <strain evidence="10">JP3_7</strain>
    </source>
</reference>
<feature type="transmembrane region" description="Helical" evidence="9">
    <location>
        <begin position="74"/>
        <end position="100"/>
    </location>
</feature>
<evidence type="ECO:0000256" key="7">
    <source>
        <dbReference type="ARBA" id="ARBA00023010"/>
    </source>
</evidence>
<comment type="function">
    <text evidence="9">Essential subunit of the Sec protein translocation channel SecYEG. Clamps together the 2 halves of SecY. May contact the channel plug during translocation.</text>
</comment>
<dbReference type="GO" id="GO:0005886">
    <property type="term" value="C:plasma membrane"/>
    <property type="evidence" value="ECO:0007669"/>
    <property type="project" value="UniProtKB-UniRule"/>
</dbReference>
<dbReference type="Pfam" id="PF00584">
    <property type="entry name" value="SecE"/>
    <property type="match status" value="1"/>
</dbReference>